<keyword evidence="10" id="KW-0175">Coiled coil</keyword>
<evidence type="ECO:0000256" key="3">
    <source>
        <dbReference type="ARBA" id="ARBA00022553"/>
    </source>
</evidence>
<evidence type="ECO:0000256" key="9">
    <source>
        <dbReference type="PROSITE-ProRule" id="PRU00169"/>
    </source>
</evidence>
<dbReference type="InterPro" id="IPR005467">
    <property type="entry name" value="His_kinase_dom"/>
</dbReference>
<gene>
    <name evidence="15" type="ORF">BCR43DRAFT_496089</name>
</gene>
<dbReference type="Gene3D" id="3.30.450.40">
    <property type="match status" value="1"/>
</dbReference>
<dbReference type="SUPFAM" id="SSF56112">
    <property type="entry name" value="Protein kinase-like (PK-like)"/>
    <property type="match status" value="1"/>
</dbReference>
<dbReference type="FunFam" id="3.30.565.10:FF:000010">
    <property type="entry name" value="Sensor histidine kinase RcsC"/>
    <property type="match status" value="1"/>
</dbReference>
<dbReference type="InterPro" id="IPR036890">
    <property type="entry name" value="HATPase_C_sf"/>
</dbReference>
<dbReference type="InterPro" id="IPR003018">
    <property type="entry name" value="GAF"/>
</dbReference>
<dbReference type="CDD" id="cd00082">
    <property type="entry name" value="HisKA"/>
    <property type="match status" value="1"/>
</dbReference>
<feature type="domain" description="Protein kinase" evidence="12">
    <location>
        <begin position="1"/>
        <end position="296"/>
    </location>
</feature>
<dbReference type="EC" id="2.7.13.3" evidence="2"/>
<dbReference type="PROSITE" id="PS50011">
    <property type="entry name" value="PROTEIN_KINASE_DOM"/>
    <property type="match status" value="1"/>
</dbReference>
<dbReference type="SMART" id="SM00220">
    <property type="entry name" value="S_TKc"/>
    <property type="match status" value="1"/>
</dbReference>
<evidence type="ECO:0000256" key="4">
    <source>
        <dbReference type="ARBA" id="ARBA00022679"/>
    </source>
</evidence>
<dbReference type="InterPro" id="IPR036097">
    <property type="entry name" value="HisK_dim/P_sf"/>
</dbReference>
<evidence type="ECO:0000313" key="15">
    <source>
        <dbReference type="EMBL" id="ORY94238.1"/>
    </source>
</evidence>
<evidence type="ECO:0000259" key="13">
    <source>
        <dbReference type="PROSITE" id="PS50109"/>
    </source>
</evidence>
<accession>A0A1X2H6X6</accession>
<keyword evidence="8" id="KW-0902">Two-component regulatory system</keyword>
<dbReference type="Pfam" id="PF00512">
    <property type="entry name" value="HisKA"/>
    <property type="match status" value="1"/>
</dbReference>
<dbReference type="SMART" id="SM00388">
    <property type="entry name" value="HisKA"/>
    <property type="match status" value="1"/>
</dbReference>
<dbReference type="PRINTS" id="PR00344">
    <property type="entry name" value="BCTRLSENSOR"/>
</dbReference>
<dbReference type="InterPro" id="IPR011006">
    <property type="entry name" value="CheY-like_superfamily"/>
</dbReference>
<evidence type="ECO:0000313" key="16">
    <source>
        <dbReference type="Proteomes" id="UP000242180"/>
    </source>
</evidence>
<keyword evidence="3 9" id="KW-0597">Phosphoprotein</keyword>
<dbReference type="InterPro" id="IPR029016">
    <property type="entry name" value="GAF-like_dom_sf"/>
</dbReference>
<dbReference type="InterPro" id="IPR011009">
    <property type="entry name" value="Kinase-like_dom_sf"/>
</dbReference>
<comment type="caution">
    <text evidence="15">The sequence shown here is derived from an EMBL/GenBank/DDBJ whole genome shotgun (WGS) entry which is preliminary data.</text>
</comment>
<dbReference type="Pfam" id="PF00072">
    <property type="entry name" value="Response_reg"/>
    <property type="match status" value="1"/>
</dbReference>
<dbReference type="SUPFAM" id="SSF52172">
    <property type="entry name" value="CheY-like"/>
    <property type="match status" value="1"/>
</dbReference>
<dbReference type="InterPro" id="IPR000719">
    <property type="entry name" value="Prot_kinase_dom"/>
</dbReference>
<feature type="region of interest" description="Disordered" evidence="11">
    <location>
        <begin position="2009"/>
        <end position="2040"/>
    </location>
</feature>
<name>A0A1X2H6X6_SYNRA</name>
<dbReference type="InterPro" id="IPR001789">
    <property type="entry name" value="Sig_transdc_resp-reg_receiver"/>
</dbReference>
<keyword evidence="6" id="KW-0418">Kinase</keyword>
<dbReference type="Pfam" id="PF00069">
    <property type="entry name" value="Pkinase"/>
    <property type="match status" value="1"/>
</dbReference>
<dbReference type="PROSITE" id="PS50110">
    <property type="entry name" value="RESPONSE_REGULATORY"/>
    <property type="match status" value="1"/>
</dbReference>
<dbReference type="OrthoDB" id="60033at2759"/>
<feature type="compositionally biased region" description="Acidic residues" evidence="11">
    <location>
        <begin position="713"/>
        <end position="727"/>
    </location>
</feature>
<feature type="region of interest" description="Disordered" evidence="11">
    <location>
        <begin position="713"/>
        <end position="733"/>
    </location>
</feature>
<evidence type="ECO:0000259" key="14">
    <source>
        <dbReference type="PROSITE" id="PS50110"/>
    </source>
</evidence>
<sequence>MSLYSYDLDIAINGYTFHQPRPLEGIDTIAVAYGKRNRDNVPVVAKLSYHTLRLEREYHMIKRLYRTAEARQLLCQPLEKLSLPNGLMALIFADYGTNQLEKYQPSVLHNDPTNEPQRQPSSLNTFLDFAIQCCNCLELVHRNQIVHGEIKLNAFLWPEKETVKIWNFGSGARSLEANLTSEGWRKTVHRNGPYNFWQMLIYMSPEQTGRTTFQPDHRTDLYSLGVTFYVFLTQSMPFAHNSSMEIVHSVLSRKIPPVHEVRPDVPPIISSIIEKLTNKSPDERYSSAHGLRKDLIECQRQLRKNSQKIEPFPLGTYDIASVFTLPNACFGRAREIETISSIIRRTAHLAGYTYARRGGQSGGRKMYKRINNDGLRTKRPTEMVAIFGSAGVGKSTLVRNIQQVAREYGYIAIAKFDKRNPTPYGCILRCMSIFFKNILSESAAETERFAQMLKDQLGSHGVAQLPTLLIDNVPEIRTILGNGHDTPATLRECEIGGSETKLRFHSAFIEIFQVMVNFKFLTLFLEDLHQADDASIELLDSLISARLNFLVILTYRRRELSQCFSNLLGNENAVITYIKLENLDKAALMELVRTPMHRQQERDTLLLAPLVDFVYQKTSGNPFYAGQLLATLEKKGLVYFTWEQGRWEYNIQEIEKTLLHEMGEKNADIDVEFLVRRLKELPRDGRKFLKWASFIGNHFSFDTVRQLMDSCEDQSECESDADEEEEFSPMSTSPLREDVSLDVRRRVDAINGLQSALQQGYIEAFSHDEFGFSHDRYSQAAMMLAKPEKRDLHHFTIASYFMDRPNVDTFWVADHIRAAERLIQAFDKKARHRAVLIRAGDDAYNSGAHRLAWSYYASAQKLLSHDAWVDGRDSRYAETLHLYTRLAEISWFMGFDATPEFLNTIIKNANSALDRAAAYRIQHRYHFSHKGHQQKSSILLDCLAELGLDDFSLDLTDKELRDLYDATRSEVLRVGLDRISGLHVCESRLLRTRLSILEEICLWAYWMNDTKAILAVGARLVIMTLKHGTSPTTGVGFVYFGIAAMQLYKAYDFGQQIGEVGVSMCDRYGGHSESARARYLYGAFLSSWKHHYRDSIPMFRQSLKQSLLGGDRIYATFSHLHIVMAMLLSGEHMSDALREAKLCEEEVTNWNEANGASTLITPIIRMVLALQGKTYLTAEGIFDDENFQSTHFVAEINEQNPDSGLPMFWYFAIQLICLVMYGFDEEAVRIGHETSQLADKQPSHRHTQLMVFFHCLAMIRLTRHGKGTYHAQIQKQRATLQEWAKHSPVNLDMFVSLIDAELASLTPDIRRTEQLYDLAIDQAKRGQWGLETNIMYEFAAEYYARNGSRHVGHLLMDKAIAGYQRLGCYGKAEQLRRLHGSDEVGSIRVKDTAVQTETHVVSPRRDSFGDISLNTESYSVDMSTSATSPEEMLVTLDVVDLASILKSSQVLSSEMNFELLMEQMLAIILENSGAESGVIIYKENTTFLIMGRGSQTDGCEILRTPKLLSEEPNSIVTRVAQYAIHTQESMLIPEVDQDPRFSDFATVSRSVICVPVIHKSAIVGCIYIEGAVGSLTARHEVVLRLLSQQIGTSITNALLFKSVQKVTYANMKMIDNQKAALEEARKSKEAALRAMKLKADFLANMSHELRTPFSGFYGMISLLSETSLDAEQSDIVHTAKESCEMLLKIIDDLLNFSKLEAGKVVLDLGPLVVEEVIADTFEILSSLAARKGLELAYFVEPNVPETVAGDSSRLRQILTNLLGNAIKFTHDGGVVIKCGLEEELEDDHVRLKFEVIDTGIGINPDQQRNLFEPFSQVDGSTTRMYGGTGLGLSICLQLVRLMAGAMGLVSEPNKGSNFWFSVVVKKVPQDAEAGRVTPGPLLKHSSILLATHQDATARMLKSLLADLNVKRTTTDMQHAIAQALQERHEILLLDIPPMPSSYIAQQLQSVDDDPECELHIILLYTPATEGHKVAAEATNSATERRGRMVKMAKPARRVKLLRMLEQVVNHPRSSSSSALAPLTPPSPGPTQTSSPSSVPPTVTSKMANFFTAQELAWFQDKPVLIAEDNMVAQKLLRKQLEKMGFKVESANNGAEAVALWQQRSAMHFFIGFFDHHMPKCDGVEATRQIRRLELESKGARLPIVALTADVQATARDVCMNAGMDGYLTKPLIPKDLATTLRKLCSPPPPTP</sequence>
<dbReference type="InterPro" id="IPR003594">
    <property type="entry name" value="HATPase_dom"/>
</dbReference>
<feature type="coiled-coil region" evidence="10">
    <location>
        <begin position="1611"/>
        <end position="1638"/>
    </location>
</feature>
<feature type="domain" description="Histidine kinase" evidence="13">
    <location>
        <begin position="1644"/>
        <end position="1866"/>
    </location>
</feature>
<dbReference type="FunFam" id="1.10.287.130:FF:000002">
    <property type="entry name" value="Two-component osmosensing histidine kinase"/>
    <property type="match status" value="1"/>
</dbReference>
<dbReference type="SUPFAM" id="SSF55781">
    <property type="entry name" value="GAF domain-like"/>
    <property type="match status" value="1"/>
</dbReference>
<comment type="catalytic activity">
    <reaction evidence="1">
        <text>ATP + protein L-histidine = ADP + protein N-phospho-L-histidine.</text>
        <dbReference type="EC" id="2.7.13.3"/>
    </reaction>
</comment>
<reference evidence="15 16" key="1">
    <citation type="submission" date="2016-07" db="EMBL/GenBank/DDBJ databases">
        <title>Pervasive Adenine N6-methylation of Active Genes in Fungi.</title>
        <authorList>
            <consortium name="DOE Joint Genome Institute"/>
            <person name="Mondo S.J."/>
            <person name="Dannebaum R.O."/>
            <person name="Kuo R.C."/>
            <person name="Labutti K."/>
            <person name="Haridas S."/>
            <person name="Kuo A."/>
            <person name="Salamov A."/>
            <person name="Ahrendt S.R."/>
            <person name="Lipzen A."/>
            <person name="Sullivan W."/>
            <person name="Andreopoulos W.B."/>
            <person name="Clum A."/>
            <person name="Lindquist E."/>
            <person name="Daum C."/>
            <person name="Ramamoorthy G.K."/>
            <person name="Gryganskyi A."/>
            <person name="Culley D."/>
            <person name="Magnuson J.K."/>
            <person name="James T.Y."/>
            <person name="O'Malley M.A."/>
            <person name="Stajich J.E."/>
            <person name="Spatafora J.W."/>
            <person name="Visel A."/>
            <person name="Grigoriev I.V."/>
        </authorList>
    </citation>
    <scope>NUCLEOTIDE SEQUENCE [LARGE SCALE GENOMIC DNA]</scope>
    <source>
        <strain evidence="15 16">NRRL 2496</strain>
    </source>
</reference>
<feature type="compositionally biased region" description="Low complexity" evidence="11">
    <location>
        <begin position="2029"/>
        <end position="2040"/>
    </location>
</feature>
<protein>
    <recommendedName>
        <fullName evidence="2">histidine kinase</fullName>
        <ecNumber evidence="2">2.7.13.3</ecNumber>
    </recommendedName>
</protein>
<dbReference type="InParanoid" id="A0A1X2H6X6"/>
<proteinExistence type="predicted"/>
<dbReference type="SUPFAM" id="SSF47384">
    <property type="entry name" value="Homodimeric domain of signal transducing histidine kinase"/>
    <property type="match status" value="1"/>
</dbReference>
<keyword evidence="16" id="KW-1185">Reference proteome</keyword>
<dbReference type="SMART" id="SM00387">
    <property type="entry name" value="HATPase_c"/>
    <property type="match status" value="1"/>
</dbReference>
<dbReference type="SMART" id="SM00448">
    <property type="entry name" value="REC"/>
    <property type="match status" value="1"/>
</dbReference>
<dbReference type="InterPro" id="IPR027417">
    <property type="entry name" value="P-loop_NTPase"/>
</dbReference>
<dbReference type="PANTHER" id="PTHR45339:SF5">
    <property type="entry name" value="HISTIDINE KINASE"/>
    <property type="match status" value="1"/>
</dbReference>
<dbReference type="CDD" id="cd17546">
    <property type="entry name" value="REC_hyHK_CKI1_RcsC-like"/>
    <property type="match status" value="1"/>
</dbReference>
<keyword evidence="4" id="KW-0808">Transferase</keyword>
<dbReference type="GO" id="GO:0000155">
    <property type="term" value="F:phosphorelay sensor kinase activity"/>
    <property type="evidence" value="ECO:0007669"/>
    <property type="project" value="InterPro"/>
</dbReference>
<dbReference type="InterPro" id="IPR041664">
    <property type="entry name" value="AAA_16"/>
</dbReference>
<dbReference type="Gene3D" id="3.40.50.2300">
    <property type="match status" value="1"/>
</dbReference>
<evidence type="ECO:0000256" key="8">
    <source>
        <dbReference type="ARBA" id="ARBA00023012"/>
    </source>
</evidence>
<dbReference type="Proteomes" id="UP000242180">
    <property type="component" value="Unassembled WGS sequence"/>
</dbReference>
<evidence type="ECO:0000259" key="12">
    <source>
        <dbReference type="PROSITE" id="PS50011"/>
    </source>
</evidence>
<dbReference type="Pfam" id="PF01590">
    <property type="entry name" value="GAF"/>
    <property type="match status" value="1"/>
</dbReference>
<feature type="domain" description="Response regulatory" evidence="14">
    <location>
        <begin position="2062"/>
        <end position="2184"/>
    </location>
</feature>
<evidence type="ECO:0000256" key="5">
    <source>
        <dbReference type="ARBA" id="ARBA00022741"/>
    </source>
</evidence>
<keyword evidence="7" id="KW-0067">ATP-binding</keyword>
<dbReference type="SMART" id="SM00065">
    <property type="entry name" value="GAF"/>
    <property type="match status" value="1"/>
</dbReference>
<evidence type="ECO:0000256" key="10">
    <source>
        <dbReference type="SAM" id="Coils"/>
    </source>
</evidence>
<dbReference type="GO" id="GO:0005524">
    <property type="term" value="F:ATP binding"/>
    <property type="evidence" value="ECO:0007669"/>
    <property type="project" value="UniProtKB-KW"/>
</dbReference>
<evidence type="ECO:0000256" key="6">
    <source>
        <dbReference type="ARBA" id="ARBA00022777"/>
    </source>
</evidence>
<dbReference type="PANTHER" id="PTHR45339">
    <property type="entry name" value="HYBRID SIGNAL TRANSDUCTION HISTIDINE KINASE J"/>
    <property type="match status" value="1"/>
</dbReference>
<dbReference type="InterPro" id="IPR004358">
    <property type="entry name" value="Sig_transdc_His_kin-like_C"/>
</dbReference>
<keyword evidence="5" id="KW-0547">Nucleotide-binding</keyword>
<dbReference type="SUPFAM" id="SSF52540">
    <property type="entry name" value="P-loop containing nucleoside triphosphate hydrolases"/>
    <property type="match status" value="1"/>
</dbReference>
<dbReference type="STRING" id="13706.A0A1X2H6X6"/>
<evidence type="ECO:0000256" key="2">
    <source>
        <dbReference type="ARBA" id="ARBA00012438"/>
    </source>
</evidence>
<dbReference type="CDD" id="cd16922">
    <property type="entry name" value="HATPase_EvgS-ArcB-TorS-like"/>
    <property type="match status" value="1"/>
</dbReference>
<dbReference type="Pfam" id="PF02518">
    <property type="entry name" value="HATPase_c"/>
    <property type="match status" value="1"/>
</dbReference>
<evidence type="ECO:0000256" key="7">
    <source>
        <dbReference type="ARBA" id="ARBA00022840"/>
    </source>
</evidence>
<evidence type="ECO:0000256" key="11">
    <source>
        <dbReference type="SAM" id="MobiDB-lite"/>
    </source>
</evidence>
<dbReference type="InterPro" id="IPR003661">
    <property type="entry name" value="HisK_dim/P_dom"/>
</dbReference>
<dbReference type="Gene3D" id="1.10.287.130">
    <property type="match status" value="1"/>
</dbReference>
<dbReference type="Gene3D" id="1.10.510.10">
    <property type="entry name" value="Transferase(Phosphotransferase) domain 1"/>
    <property type="match status" value="1"/>
</dbReference>
<evidence type="ECO:0000256" key="1">
    <source>
        <dbReference type="ARBA" id="ARBA00000085"/>
    </source>
</evidence>
<dbReference type="EMBL" id="MCGN01000008">
    <property type="protein sequence ID" value="ORY94238.1"/>
    <property type="molecule type" value="Genomic_DNA"/>
</dbReference>
<dbReference type="OMA" id="GTMPFEG"/>
<dbReference type="SUPFAM" id="SSF55874">
    <property type="entry name" value="ATPase domain of HSP90 chaperone/DNA topoisomerase II/histidine kinase"/>
    <property type="match status" value="1"/>
</dbReference>
<dbReference type="Pfam" id="PF13191">
    <property type="entry name" value="AAA_16"/>
    <property type="match status" value="1"/>
</dbReference>
<feature type="modified residue" description="4-aspartylphosphate" evidence="9">
    <location>
        <position position="2114"/>
    </location>
</feature>
<organism evidence="15 16">
    <name type="scientific">Syncephalastrum racemosum</name>
    <name type="common">Filamentous fungus</name>
    <dbReference type="NCBI Taxonomy" id="13706"/>
    <lineage>
        <taxon>Eukaryota</taxon>
        <taxon>Fungi</taxon>
        <taxon>Fungi incertae sedis</taxon>
        <taxon>Mucoromycota</taxon>
        <taxon>Mucoromycotina</taxon>
        <taxon>Mucoromycetes</taxon>
        <taxon>Mucorales</taxon>
        <taxon>Syncephalastraceae</taxon>
        <taxon>Syncephalastrum</taxon>
    </lineage>
</organism>
<dbReference type="PROSITE" id="PS50109">
    <property type="entry name" value="HIS_KIN"/>
    <property type="match status" value="1"/>
</dbReference>
<dbReference type="Gene3D" id="3.30.565.10">
    <property type="entry name" value="Histidine kinase-like ATPase, C-terminal domain"/>
    <property type="match status" value="1"/>
</dbReference>